<dbReference type="InterPro" id="IPR002347">
    <property type="entry name" value="SDR_fam"/>
</dbReference>
<evidence type="ECO:0000256" key="2">
    <source>
        <dbReference type="RuleBase" id="RU000363"/>
    </source>
</evidence>
<dbReference type="PROSITE" id="PS00061">
    <property type="entry name" value="ADH_SHORT"/>
    <property type="match status" value="1"/>
</dbReference>
<evidence type="ECO:0000256" key="1">
    <source>
        <dbReference type="ARBA" id="ARBA00006484"/>
    </source>
</evidence>
<dbReference type="Gene3D" id="3.40.50.720">
    <property type="entry name" value="NAD(P)-binding Rossmann-like Domain"/>
    <property type="match status" value="1"/>
</dbReference>
<dbReference type="Proteomes" id="UP000029518">
    <property type="component" value="Chromosome"/>
</dbReference>
<dbReference type="PANTHER" id="PTHR42879:SF6">
    <property type="entry name" value="NADPH-DEPENDENT REDUCTASE BACG"/>
    <property type="match status" value="1"/>
</dbReference>
<reference evidence="3" key="1">
    <citation type="submission" date="2014-08" db="EMBL/GenBank/DDBJ databases">
        <title>Comparative genomics of the Paenibacillus odorifer group.</title>
        <authorList>
            <person name="den Bakker H.C."/>
            <person name="Tsai Y.-C.Y.-C."/>
            <person name="Martin N."/>
            <person name="Korlach J."/>
            <person name="Wiedmann M."/>
        </authorList>
    </citation>
    <scope>NUCLEOTIDE SEQUENCE [LARGE SCALE GENOMIC DNA]</scope>
    <source>
        <strain evidence="3">DSM 13188</strain>
    </source>
</reference>
<evidence type="ECO:0000313" key="3">
    <source>
        <dbReference type="EMBL" id="AIQ58622.1"/>
    </source>
</evidence>
<comment type="similarity">
    <text evidence="1 2">Belongs to the short-chain dehydrogenases/reductases (SDR) family.</text>
</comment>
<dbReference type="OrthoDB" id="2835330at2"/>
<gene>
    <name evidence="3" type="ORF">PBOR_17985</name>
</gene>
<dbReference type="InterPro" id="IPR020904">
    <property type="entry name" value="Sc_DH/Rdtase_CS"/>
</dbReference>
<dbReference type="AlphaFoldDB" id="A0A089LCP0"/>
<evidence type="ECO:0008006" key="5">
    <source>
        <dbReference type="Google" id="ProtNLM"/>
    </source>
</evidence>
<dbReference type="PRINTS" id="PR00081">
    <property type="entry name" value="GDHRDH"/>
</dbReference>
<dbReference type="CDD" id="cd05233">
    <property type="entry name" value="SDR_c"/>
    <property type="match status" value="1"/>
</dbReference>
<dbReference type="SUPFAM" id="SSF51735">
    <property type="entry name" value="NAD(P)-binding Rossmann-fold domains"/>
    <property type="match status" value="1"/>
</dbReference>
<protein>
    <recommendedName>
        <fullName evidence="5">Short-chain dehydrogenase</fullName>
    </recommendedName>
</protein>
<accession>A0A089LCP0</accession>
<proteinExistence type="inferred from homology"/>
<evidence type="ECO:0000313" key="4">
    <source>
        <dbReference type="Proteomes" id="UP000029518"/>
    </source>
</evidence>
<dbReference type="HOGENOM" id="CLU_010194_1_2_9"/>
<dbReference type="PANTHER" id="PTHR42879">
    <property type="entry name" value="3-OXOACYL-(ACYL-CARRIER-PROTEIN) REDUCTASE"/>
    <property type="match status" value="1"/>
</dbReference>
<dbReference type="EMBL" id="CP009285">
    <property type="protein sequence ID" value="AIQ58622.1"/>
    <property type="molecule type" value="Genomic_DNA"/>
</dbReference>
<name>A0A089LCP0_PAEBO</name>
<dbReference type="PRINTS" id="PR00080">
    <property type="entry name" value="SDRFAMILY"/>
</dbReference>
<organism evidence="3 4">
    <name type="scientific">Paenibacillus borealis</name>
    <dbReference type="NCBI Taxonomy" id="160799"/>
    <lineage>
        <taxon>Bacteria</taxon>
        <taxon>Bacillati</taxon>
        <taxon>Bacillota</taxon>
        <taxon>Bacilli</taxon>
        <taxon>Bacillales</taxon>
        <taxon>Paenibacillaceae</taxon>
        <taxon>Paenibacillus</taxon>
    </lineage>
</organism>
<sequence length="228" mass="23595">MGSLTNQVAVVTGAGTGLGKAAAVKLAEHGATVVLVGRRPDKLQEVASIIEAAEGRALIIPADVTNLEEVQRLRDQVIAQAGKANILINNAGGTGAPTHIHDLTFGAWDHTLQLNLYSPYIVTNAFLPVMREQQYGRIVSITSVMANLVYPGLGAYSAAKAGLEALMRTVAVEEAKHGIIVNMFDPGNLQTEQNPGGAKDPASVVAAIIDLASLPAGSAGGEVTRALS</sequence>
<dbReference type="RefSeq" id="WP_042213709.1">
    <property type="nucleotide sequence ID" value="NZ_CP009285.1"/>
</dbReference>
<dbReference type="InterPro" id="IPR050259">
    <property type="entry name" value="SDR"/>
</dbReference>
<keyword evidence="4" id="KW-1185">Reference proteome</keyword>
<dbReference type="InterPro" id="IPR036291">
    <property type="entry name" value="NAD(P)-bd_dom_sf"/>
</dbReference>
<dbReference type="Pfam" id="PF00106">
    <property type="entry name" value="adh_short"/>
    <property type="match status" value="1"/>
</dbReference>
<dbReference type="GO" id="GO:0032787">
    <property type="term" value="P:monocarboxylic acid metabolic process"/>
    <property type="evidence" value="ECO:0007669"/>
    <property type="project" value="UniProtKB-ARBA"/>
</dbReference>
<dbReference type="KEGG" id="pbd:PBOR_17985"/>